<proteinExistence type="predicted"/>
<gene>
    <name evidence="2" type="ORF">NTEN_LOCUS10931</name>
</gene>
<reference evidence="2 3" key="1">
    <citation type="submission" date="2020-02" db="EMBL/GenBank/DDBJ databases">
        <authorList>
            <person name="Ferguson B K."/>
        </authorList>
    </citation>
    <scope>NUCLEOTIDE SEQUENCE [LARGE SCALE GENOMIC DNA]</scope>
</reference>
<dbReference type="AlphaFoldDB" id="A0A6H5GN63"/>
<organism evidence="2 3">
    <name type="scientific">Nesidiocoris tenuis</name>
    <dbReference type="NCBI Taxonomy" id="355587"/>
    <lineage>
        <taxon>Eukaryota</taxon>
        <taxon>Metazoa</taxon>
        <taxon>Ecdysozoa</taxon>
        <taxon>Arthropoda</taxon>
        <taxon>Hexapoda</taxon>
        <taxon>Insecta</taxon>
        <taxon>Pterygota</taxon>
        <taxon>Neoptera</taxon>
        <taxon>Paraneoptera</taxon>
        <taxon>Hemiptera</taxon>
        <taxon>Heteroptera</taxon>
        <taxon>Panheteroptera</taxon>
        <taxon>Cimicomorpha</taxon>
        <taxon>Miridae</taxon>
        <taxon>Dicyphina</taxon>
        <taxon>Nesidiocoris</taxon>
    </lineage>
</organism>
<keyword evidence="1" id="KW-0472">Membrane</keyword>
<dbReference type="EMBL" id="CADCXU010016430">
    <property type="protein sequence ID" value="CAB0005454.1"/>
    <property type="molecule type" value="Genomic_DNA"/>
</dbReference>
<dbReference type="Proteomes" id="UP000479000">
    <property type="component" value="Unassembled WGS sequence"/>
</dbReference>
<accession>A0A6H5GN63</accession>
<name>A0A6H5GN63_9HEMI</name>
<sequence length="149" mass="16449">MLNIQKCVDDSKMNALLKLAARYPIAGRLRITKIHIFIIPKLFFGGGGFYNNIHFVVGLVLAELTLVNAVVVVVVVASDIVGRGRPITPTTAAAIPPLPPAAPAAHRPDNSRKFRLRWHIHHTYKHCSLQSSDISGRQKTSYYDDGQIL</sequence>
<feature type="transmembrane region" description="Helical" evidence="1">
    <location>
        <begin position="53"/>
        <end position="77"/>
    </location>
</feature>
<keyword evidence="1" id="KW-1133">Transmembrane helix</keyword>
<evidence type="ECO:0000313" key="3">
    <source>
        <dbReference type="Proteomes" id="UP000479000"/>
    </source>
</evidence>
<keyword evidence="1" id="KW-0812">Transmembrane</keyword>
<evidence type="ECO:0000313" key="2">
    <source>
        <dbReference type="EMBL" id="CAB0005454.1"/>
    </source>
</evidence>
<protein>
    <submittedName>
        <fullName evidence="2">Uncharacterized protein</fullName>
    </submittedName>
</protein>
<keyword evidence="3" id="KW-1185">Reference proteome</keyword>
<evidence type="ECO:0000256" key="1">
    <source>
        <dbReference type="SAM" id="Phobius"/>
    </source>
</evidence>